<accession>A0ABS7KYS5</accession>
<sequence length="121" mass="13965">MNNNKSLLVHGLSKDEINSLRLLAKVIEIKPEMVELKVHEIASGIVNEEVIEIVEMPDEKVILFNGFSDGEVQILIKKIRRAVKDGVLAVVTPVSRNWSFKYLITHLLEEREWYRKQQKGE</sequence>
<dbReference type="InterPro" id="IPR016621">
    <property type="entry name" value="UCP014543"/>
</dbReference>
<keyword evidence="2" id="KW-1185">Reference proteome</keyword>
<evidence type="ECO:0000313" key="2">
    <source>
        <dbReference type="Proteomes" id="UP001299068"/>
    </source>
</evidence>
<dbReference type="Proteomes" id="UP001299068">
    <property type="component" value="Unassembled WGS sequence"/>
</dbReference>
<proteinExistence type="predicted"/>
<evidence type="ECO:0000313" key="1">
    <source>
        <dbReference type="EMBL" id="MBY0755971.1"/>
    </source>
</evidence>
<dbReference type="Pfam" id="PF12646">
    <property type="entry name" value="DUF3783"/>
    <property type="match status" value="1"/>
</dbReference>
<reference evidence="1 2" key="1">
    <citation type="journal article" date="2021" name="Cell Host Microbe">
        <title>in vivo commensal control of Clostridioides difficile virulence.</title>
        <authorList>
            <person name="Girinathan B.P."/>
            <person name="Dibenedetto N."/>
            <person name="Worley J.N."/>
            <person name="Peltier J."/>
            <person name="Arrieta-Ortiz M.L."/>
            <person name="Rupa Christinal Immanuel S."/>
            <person name="Lavin R."/>
            <person name="Delaney M.L."/>
            <person name="Cummins C."/>
            <person name="Hoffmann M."/>
            <person name="Luo Y."/>
            <person name="Gonzalez-Escalona N."/>
            <person name="Allard M."/>
            <person name="Onderdonk A.B."/>
            <person name="Gerber G.K."/>
            <person name="Sonenshein A.L."/>
            <person name="Baliga N."/>
            <person name="Dupuy B."/>
            <person name="Bry L."/>
        </authorList>
    </citation>
    <scope>NUCLEOTIDE SEQUENCE [LARGE SCALE GENOMIC DNA]</scope>
    <source>
        <strain evidence="1 2">DSM 599</strain>
    </source>
</reference>
<protein>
    <submittedName>
        <fullName evidence="1">DUF3783 domain-containing protein</fullName>
    </submittedName>
</protein>
<name>A0ABS7KYS5_CLOSR</name>
<dbReference type="PIRSF" id="PIRSF014543">
    <property type="entry name" value="UCP014543"/>
    <property type="match status" value="1"/>
</dbReference>
<dbReference type="RefSeq" id="WP_221861295.1">
    <property type="nucleotide sequence ID" value="NZ_JAIKTU010000008.1"/>
</dbReference>
<organism evidence="1 2">
    <name type="scientific">Clostridium sardiniense</name>
    <name type="common">Clostridium absonum</name>
    <dbReference type="NCBI Taxonomy" id="29369"/>
    <lineage>
        <taxon>Bacteria</taxon>
        <taxon>Bacillati</taxon>
        <taxon>Bacillota</taxon>
        <taxon>Clostridia</taxon>
        <taxon>Eubacteriales</taxon>
        <taxon>Clostridiaceae</taxon>
        <taxon>Clostridium</taxon>
    </lineage>
</organism>
<comment type="caution">
    <text evidence="1">The sequence shown here is derived from an EMBL/GenBank/DDBJ whole genome shotgun (WGS) entry which is preliminary data.</text>
</comment>
<gene>
    <name evidence="1" type="ORF">K5V21_10980</name>
</gene>
<dbReference type="EMBL" id="JAIKTU010000008">
    <property type="protein sequence ID" value="MBY0755971.1"/>
    <property type="molecule type" value="Genomic_DNA"/>
</dbReference>